<evidence type="ECO:0000256" key="1">
    <source>
        <dbReference type="SAM" id="MobiDB-lite"/>
    </source>
</evidence>
<keyword evidence="3" id="KW-1185">Reference proteome</keyword>
<dbReference type="Proteomes" id="UP000248423">
    <property type="component" value="Unassembled WGS sequence"/>
</dbReference>
<evidence type="ECO:0000313" key="3">
    <source>
        <dbReference type="Proteomes" id="UP000248423"/>
    </source>
</evidence>
<evidence type="ECO:0000313" key="2">
    <source>
        <dbReference type="EMBL" id="PYI11357.1"/>
    </source>
</evidence>
<dbReference type="EMBL" id="KZ826318">
    <property type="protein sequence ID" value="PYI11357.1"/>
    <property type="molecule type" value="Genomic_DNA"/>
</dbReference>
<reference evidence="2 3" key="1">
    <citation type="submission" date="2018-02" db="EMBL/GenBank/DDBJ databases">
        <title>The genomes of Aspergillus section Nigri reveals drivers in fungal speciation.</title>
        <authorList>
            <consortium name="DOE Joint Genome Institute"/>
            <person name="Vesth T.C."/>
            <person name="Nybo J."/>
            <person name="Theobald S."/>
            <person name="Brandl J."/>
            <person name="Frisvad J.C."/>
            <person name="Nielsen K.F."/>
            <person name="Lyhne E.K."/>
            <person name="Kogle M.E."/>
            <person name="Kuo A."/>
            <person name="Riley R."/>
            <person name="Clum A."/>
            <person name="Nolan M."/>
            <person name="Lipzen A."/>
            <person name="Salamov A."/>
            <person name="Henrissat B."/>
            <person name="Wiebenga A."/>
            <person name="De vries R.P."/>
            <person name="Grigoriev I.V."/>
            <person name="Mortensen U.H."/>
            <person name="Andersen M.R."/>
            <person name="Baker S.E."/>
        </authorList>
    </citation>
    <scope>NUCLEOTIDE SEQUENCE [LARGE SCALE GENOMIC DNA]</scope>
    <source>
        <strain evidence="2 3">CBS 121057</strain>
    </source>
</reference>
<feature type="region of interest" description="Disordered" evidence="1">
    <location>
        <begin position="1"/>
        <end position="21"/>
    </location>
</feature>
<feature type="region of interest" description="Disordered" evidence="1">
    <location>
        <begin position="41"/>
        <end position="70"/>
    </location>
</feature>
<sequence length="115" mass="12256">MGSLSASLAAGGGHSALNDPSAQLPSFMQIIVPQRCWREPRSGAIAHSTPSDSSGVPLAGSSRKRERDGRLSRNLRGTLLVHWPVKLMAVIPMDGKTLHTLRVVLPIQANSPNDV</sequence>
<proteinExistence type="predicted"/>
<accession>A0A319ELZ8</accession>
<name>A0A319ELZ8_ASPSB</name>
<protein>
    <submittedName>
        <fullName evidence="2">Uncharacterized protein</fullName>
    </submittedName>
</protein>
<gene>
    <name evidence="2" type="ORF">BO78DRAFT_132677</name>
</gene>
<dbReference type="VEuPathDB" id="FungiDB:BO78DRAFT_132677"/>
<organism evidence="2 3">
    <name type="scientific">Aspergillus sclerotiicarbonarius (strain CBS 121057 / IBT 28362)</name>
    <dbReference type="NCBI Taxonomy" id="1448318"/>
    <lineage>
        <taxon>Eukaryota</taxon>
        <taxon>Fungi</taxon>
        <taxon>Dikarya</taxon>
        <taxon>Ascomycota</taxon>
        <taxon>Pezizomycotina</taxon>
        <taxon>Eurotiomycetes</taxon>
        <taxon>Eurotiomycetidae</taxon>
        <taxon>Eurotiales</taxon>
        <taxon>Aspergillaceae</taxon>
        <taxon>Aspergillus</taxon>
        <taxon>Aspergillus subgen. Circumdati</taxon>
    </lineage>
</organism>
<dbReference type="AlphaFoldDB" id="A0A319ELZ8"/>